<sequence>MRWRSSVSYPRAATRVPQGHSGEVRLTQKFPSGADGTEAEGRTWSSRRRMWRSRRRTQGQRRQRSRDRRKKTPQERAPEPETTTISPVTFQEERGLTRYMARAGTGGLTEQEKREGRGKESPQKREAA</sequence>
<evidence type="ECO:0000313" key="2">
    <source>
        <dbReference type="EMBL" id="KAJ1179114.1"/>
    </source>
</evidence>
<keyword evidence="3" id="KW-1185">Reference proteome</keyword>
<evidence type="ECO:0000313" key="3">
    <source>
        <dbReference type="Proteomes" id="UP001066276"/>
    </source>
</evidence>
<feature type="region of interest" description="Disordered" evidence="1">
    <location>
        <begin position="1"/>
        <end position="128"/>
    </location>
</feature>
<proteinExistence type="predicted"/>
<feature type="compositionally biased region" description="Basic and acidic residues" evidence="1">
    <location>
        <begin position="110"/>
        <end position="128"/>
    </location>
</feature>
<name>A0AAV7TSD9_PLEWA</name>
<dbReference type="EMBL" id="JANPWB010000006">
    <property type="protein sequence ID" value="KAJ1179114.1"/>
    <property type="molecule type" value="Genomic_DNA"/>
</dbReference>
<accession>A0AAV7TSD9</accession>
<protein>
    <submittedName>
        <fullName evidence="2">Uncharacterized protein</fullName>
    </submittedName>
</protein>
<reference evidence="2" key="1">
    <citation type="journal article" date="2022" name="bioRxiv">
        <title>Sequencing and chromosome-scale assembly of the giantPleurodeles waltlgenome.</title>
        <authorList>
            <person name="Brown T."/>
            <person name="Elewa A."/>
            <person name="Iarovenko S."/>
            <person name="Subramanian E."/>
            <person name="Araus A.J."/>
            <person name="Petzold A."/>
            <person name="Susuki M."/>
            <person name="Suzuki K.-i.T."/>
            <person name="Hayashi T."/>
            <person name="Toyoda A."/>
            <person name="Oliveira C."/>
            <person name="Osipova E."/>
            <person name="Leigh N.D."/>
            <person name="Simon A."/>
            <person name="Yun M.H."/>
        </authorList>
    </citation>
    <scope>NUCLEOTIDE SEQUENCE</scope>
    <source>
        <strain evidence="2">20211129_DDA</strain>
        <tissue evidence="2">Liver</tissue>
    </source>
</reference>
<feature type="compositionally biased region" description="Basic residues" evidence="1">
    <location>
        <begin position="45"/>
        <end position="71"/>
    </location>
</feature>
<dbReference type="Proteomes" id="UP001066276">
    <property type="component" value="Chromosome 3_2"/>
</dbReference>
<evidence type="ECO:0000256" key="1">
    <source>
        <dbReference type="SAM" id="MobiDB-lite"/>
    </source>
</evidence>
<gene>
    <name evidence="2" type="ORF">NDU88_004350</name>
</gene>
<organism evidence="2 3">
    <name type="scientific">Pleurodeles waltl</name>
    <name type="common">Iberian ribbed newt</name>
    <dbReference type="NCBI Taxonomy" id="8319"/>
    <lineage>
        <taxon>Eukaryota</taxon>
        <taxon>Metazoa</taxon>
        <taxon>Chordata</taxon>
        <taxon>Craniata</taxon>
        <taxon>Vertebrata</taxon>
        <taxon>Euteleostomi</taxon>
        <taxon>Amphibia</taxon>
        <taxon>Batrachia</taxon>
        <taxon>Caudata</taxon>
        <taxon>Salamandroidea</taxon>
        <taxon>Salamandridae</taxon>
        <taxon>Pleurodelinae</taxon>
        <taxon>Pleurodeles</taxon>
    </lineage>
</organism>
<comment type="caution">
    <text evidence="2">The sequence shown here is derived from an EMBL/GenBank/DDBJ whole genome shotgun (WGS) entry which is preliminary data.</text>
</comment>
<dbReference type="AlphaFoldDB" id="A0AAV7TSD9"/>